<keyword evidence="6" id="KW-0653">Protein transport</keyword>
<dbReference type="Proteomes" id="UP000019335">
    <property type="component" value="Chromosome 3"/>
</dbReference>
<evidence type="ECO:0000256" key="9">
    <source>
        <dbReference type="ARBA" id="ARBA00023128"/>
    </source>
</evidence>
<gene>
    <name evidence="12" type="ORF">Naga_100029g41</name>
</gene>
<keyword evidence="5" id="KW-0999">Mitochondrion inner membrane</keyword>
<evidence type="ECO:0000256" key="5">
    <source>
        <dbReference type="ARBA" id="ARBA00022792"/>
    </source>
</evidence>
<name>W7U8J9_9STRA</name>
<keyword evidence="8" id="KW-0811">Translocation</keyword>
<evidence type="ECO:0000256" key="7">
    <source>
        <dbReference type="ARBA" id="ARBA00022989"/>
    </source>
</evidence>
<dbReference type="EMBL" id="AZIL01000174">
    <property type="protein sequence ID" value="EWM29279.1"/>
    <property type="molecule type" value="Genomic_DNA"/>
</dbReference>
<feature type="compositionally biased region" description="Low complexity" evidence="11">
    <location>
        <begin position="161"/>
        <end position="176"/>
    </location>
</feature>
<keyword evidence="13" id="KW-1185">Reference proteome</keyword>
<keyword evidence="10" id="KW-0472">Membrane</keyword>
<evidence type="ECO:0000313" key="13">
    <source>
        <dbReference type="Proteomes" id="UP000019335"/>
    </source>
</evidence>
<evidence type="ECO:0000256" key="3">
    <source>
        <dbReference type="ARBA" id="ARBA00022448"/>
    </source>
</evidence>
<evidence type="ECO:0000313" key="12">
    <source>
        <dbReference type="EMBL" id="EWM29279.1"/>
    </source>
</evidence>
<dbReference type="OrthoDB" id="2261329at2759"/>
<evidence type="ECO:0000256" key="1">
    <source>
        <dbReference type="ARBA" id="ARBA00004448"/>
    </source>
</evidence>
<organism evidence="12 13">
    <name type="scientific">Nannochloropsis gaditana</name>
    <dbReference type="NCBI Taxonomy" id="72520"/>
    <lineage>
        <taxon>Eukaryota</taxon>
        <taxon>Sar</taxon>
        <taxon>Stramenopiles</taxon>
        <taxon>Ochrophyta</taxon>
        <taxon>Eustigmatophyceae</taxon>
        <taxon>Eustigmatales</taxon>
        <taxon>Monodopsidaceae</taxon>
        <taxon>Nannochloropsis</taxon>
    </lineage>
</organism>
<dbReference type="GO" id="GO:0030150">
    <property type="term" value="P:protein import into mitochondrial matrix"/>
    <property type="evidence" value="ECO:0007669"/>
    <property type="project" value="TreeGrafter"/>
</dbReference>
<dbReference type="GO" id="GO:0005744">
    <property type="term" value="C:TIM23 mitochondrial import inner membrane translocase complex"/>
    <property type="evidence" value="ECO:0007669"/>
    <property type="project" value="TreeGrafter"/>
</dbReference>
<accession>W7U8J9</accession>
<evidence type="ECO:0000256" key="10">
    <source>
        <dbReference type="ARBA" id="ARBA00023136"/>
    </source>
</evidence>
<evidence type="ECO:0000256" key="8">
    <source>
        <dbReference type="ARBA" id="ARBA00023010"/>
    </source>
</evidence>
<comment type="similarity">
    <text evidence="2">Belongs to the Tim17/Tim22/Tim23 family.</text>
</comment>
<evidence type="ECO:0000256" key="4">
    <source>
        <dbReference type="ARBA" id="ARBA00022692"/>
    </source>
</evidence>
<feature type="region of interest" description="Disordered" evidence="11">
    <location>
        <begin position="142"/>
        <end position="200"/>
    </location>
</feature>
<proteinExistence type="inferred from homology"/>
<protein>
    <submittedName>
        <fullName evidence="12">Mitochondrial inner membrane translocase subunit Tim17/Tim22/Tim23/peroxisomal protein PMP24</fullName>
    </submittedName>
</protein>
<evidence type="ECO:0000256" key="2">
    <source>
        <dbReference type="ARBA" id="ARBA00008444"/>
    </source>
</evidence>
<dbReference type="GO" id="GO:0008320">
    <property type="term" value="F:protein transmembrane transporter activity"/>
    <property type="evidence" value="ECO:0007669"/>
    <property type="project" value="TreeGrafter"/>
</dbReference>
<keyword evidence="3" id="KW-0813">Transport</keyword>
<comment type="subcellular location">
    <subcellularLocation>
        <location evidence="1">Mitochondrion inner membrane</location>
        <topology evidence="1">Multi-pass membrane protein</topology>
    </subcellularLocation>
</comment>
<keyword evidence="7" id="KW-1133">Transmembrane helix</keyword>
<evidence type="ECO:0000256" key="11">
    <source>
        <dbReference type="SAM" id="MobiDB-lite"/>
    </source>
</evidence>
<keyword evidence="4" id="KW-0812">Transmembrane</keyword>
<feature type="compositionally biased region" description="Pro residues" evidence="11">
    <location>
        <begin position="147"/>
        <end position="156"/>
    </location>
</feature>
<dbReference type="AlphaFoldDB" id="W7U8J9"/>
<dbReference type="PANTHER" id="PTHR10485:SF0">
    <property type="entry name" value="AT05822P-RELATED"/>
    <property type="match status" value="1"/>
</dbReference>
<dbReference type="PANTHER" id="PTHR10485">
    <property type="entry name" value="MITOCHONDRIAL IMPORT INNER MEMBRANE TRANSLOCASE SUBUNIT TIM-17"/>
    <property type="match status" value="1"/>
</dbReference>
<evidence type="ECO:0000256" key="6">
    <source>
        <dbReference type="ARBA" id="ARBA00022927"/>
    </source>
</evidence>
<comment type="caution">
    <text evidence="12">The sequence shown here is derived from an EMBL/GenBank/DDBJ whole genome shotgun (WGS) entry which is preliminary data.</text>
</comment>
<reference evidence="12 13" key="1">
    <citation type="journal article" date="2014" name="Mol. Plant">
        <title>Chromosome Scale Genome Assembly and Transcriptome Profiling of Nannochloropsis gaditana in Nitrogen Depletion.</title>
        <authorList>
            <person name="Corteggiani Carpinelli E."/>
            <person name="Telatin A."/>
            <person name="Vitulo N."/>
            <person name="Forcato C."/>
            <person name="D'Angelo M."/>
            <person name="Schiavon R."/>
            <person name="Vezzi A."/>
            <person name="Giacometti G.M."/>
            <person name="Morosinotto T."/>
            <person name="Valle G."/>
        </authorList>
    </citation>
    <scope>NUCLEOTIDE SEQUENCE [LARGE SCALE GENOMIC DNA]</scope>
    <source>
        <strain evidence="12 13">B-31</strain>
    </source>
</reference>
<sequence>MEGREPCPYRIVDDVGGAFCMGSIGGGIWHYFKGVRNAPKGERLRGGISSVKARAPLVGGAFAVWGLCFASFDCSIAAIRKKEDPWNAILSGACTGGLLAIRAGPKAAGKNAVIGGLVLAMIEGASIAITKFFAPSASTPEMGAPALPDPTLPPTGPGMLSSFGGSSFGGVEESGSANPSYADDPSAPGTGGGFDTGGDFLSPALGASEVNVLVQRDPIQRQGRSVRISFELEKHRGLECDGPVNLLNMGGWMERCGFDSQERPGSRTRRDVGYRCPLWTPRHFTPKKSSEEGKRFHAYCVRKPCKDQRKVRFHNLQCL</sequence>
<keyword evidence="9" id="KW-0496">Mitochondrion</keyword>
<dbReference type="Pfam" id="PF02466">
    <property type="entry name" value="Tim17"/>
    <property type="match status" value="1"/>
</dbReference>